<dbReference type="InterPro" id="IPR027417">
    <property type="entry name" value="P-loop_NTPase"/>
</dbReference>
<dbReference type="Pfam" id="PF13481">
    <property type="entry name" value="AAA_25"/>
    <property type="match status" value="1"/>
</dbReference>
<reference evidence="1 2" key="1">
    <citation type="submission" date="2016-01" db="EMBL/GenBank/DDBJ databases">
        <title>The new phylogeny of the genus Mycobacterium.</title>
        <authorList>
            <person name="Tarcisio F."/>
            <person name="Conor M."/>
            <person name="Antonella G."/>
            <person name="Elisabetta G."/>
            <person name="Giulia F.S."/>
            <person name="Sara T."/>
            <person name="Anna F."/>
            <person name="Clotilde B."/>
            <person name="Roberto B."/>
            <person name="Veronica D.S."/>
            <person name="Fabio R."/>
            <person name="Monica P."/>
            <person name="Olivier J."/>
            <person name="Enrico T."/>
            <person name="Nicola S."/>
        </authorList>
    </citation>
    <scope>NUCLEOTIDE SEQUENCE [LARGE SCALE GENOMIC DNA]</scope>
    <source>
        <strain evidence="1 2">DSM 43505</strain>
    </source>
</reference>
<keyword evidence="2" id="KW-1185">Reference proteome</keyword>
<dbReference type="Gene3D" id="3.40.50.300">
    <property type="entry name" value="P-loop containing nucleotide triphosphate hydrolases"/>
    <property type="match status" value="1"/>
</dbReference>
<gene>
    <name evidence="1" type="ORF">AWC07_19285</name>
</gene>
<dbReference type="AlphaFoldDB" id="A0A1X1UT36"/>
<dbReference type="Proteomes" id="UP000193738">
    <property type="component" value="Unassembled WGS sequence"/>
</dbReference>
<dbReference type="EMBL" id="LQOX01000150">
    <property type="protein sequence ID" value="ORV59967.1"/>
    <property type="molecule type" value="Genomic_DNA"/>
</dbReference>
<name>A0A1X1UT36_MYCGS</name>
<comment type="caution">
    <text evidence="1">The sequence shown here is derived from an EMBL/GenBank/DDBJ whole genome shotgun (WGS) entry which is preliminary data.</text>
</comment>
<proteinExistence type="predicted"/>
<dbReference type="STRING" id="1777.AWC07_19285"/>
<evidence type="ECO:0000313" key="2">
    <source>
        <dbReference type="Proteomes" id="UP000193738"/>
    </source>
</evidence>
<accession>A0A1X1UT36</accession>
<sequence>MWISEGSVCPIHSAITTAGTPRSVINPLLADLDVAPGKCATIEVAHAVVDDLSAILGTRPSAIVDSGHGLHPYWPVADGQIVDGDIRVARALVRRWGRLVTAVAGARKAETDNVFDLARMMRVPGTRNNKSVNGQGALPVTGYADSGAPLAMAEIDERLTEVGVIEEPGDRDNHAEEISPPSEWTWAEQTCAYVARMVEAWASDAPKPGAGRHPWLVNQMVRLNCAHRCGCIAKADYRAAYTTLAQRFGELVRGTEPRREPQRHEVAGAWDYGRTRTAAKTDEAVHAELGGHEHLPPVDVQETKIGGDSEGDPFTRVVTLVPLTEIEDRPAQWIWEHDGFGRIQRGVLTLFAGRPASGKSTAARGITTDMSNGNLNGCWKGQPQKIAYISAEECDDDVKAGYRATGADMSPKRPVVRSVRLTDGSGGR</sequence>
<evidence type="ECO:0000313" key="1">
    <source>
        <dbReference type="EMBL" id="ORV59967.1"/>
    </source>
</evidence>
<protein>
    <submittedName>
        <fullName evidence="1">Uncharacterized protein</fullName>
    </submittedName>
</protein>
<organism evidence="1 2">
    <name type="scientific">Mycobacterium gastri</name>
    <dbReference type="NCBI Taxonomy" id="1777"/>
    <lineage>
        <taxon>Bacteria</taxon>
        <taxon>Bacillati</taxon>
        <taxon>Actinomycetota</taxon>
        <taxon>Actinomycetes</taxon>
        <taxon>Mycobacteriales</taxon>
        <taxon>Mycobacteriaceae</taxon>
        <taxon>Mycobacterium</taxon>
    </lineage>
</organism>